<sequence length="275" mass="31431">MIKALNYMNVNLVLLLILVLLRAMTSDARLSDSRCVASSCGNIQNIKKPFRLKSDPRGCGDLKKELVCEDDHTVWYLNHGRFYVQSINYSAGLIKLVDDGLQKDNCSSLPHHSLVWDNLVDVVYPSKSYYRVRKSYYNDYRSTLAIVNCSKPISSPLYISTGPCIKGSYSSNKLSNWNLYALIDPVASDVKDFCTISRWTWASADFEQTNSSSNYEQIHKNMTDGFFLSFYWRAFGKRQLTCFFDLYSIYTGQVCGSSYYSGKHRLATKFYGNFA</sequence>
<organism evidence="8 9">
    <name type="scientific">Eucalyptus globulus</name>
    <name type="common">Tasmanian blue gum</name>
    <dbReference type="NCBI Taxonomy" id="34317"/>
    <lineage>
        <taxon>Eukaryota</taxon>
        <taxon>Viridiplantae</taxon>
        <taxon>Streptophyta</taxon>
        <taxon>Embryophyta</taxon>
        <taxon>Tracheophyta</taxon>
        <taxon>Spermatophyta</taxon>
        <taxon>Magnoliopsida</taxon>
        <taxon>eudicotyledons</taxon>
        <taxon>Gunneridae</taxon>
        <taxon>Pentapetalae</taxon>
        <taxon>rosids</taxon>
        <taxon>malvids</taxon>
        <taxon>Myrtales</taxon>
        <taxon>Myrtaceae</taxon>
        <taxon>Myrtoideae</taxon>
        <taxon>Eucalypteae</taxon>
        <taxon>Eucalyptus</taxon>
    </lineage>
</organism>
<keyword evidence="2" id="KW-0812">Transmembrane</keyword>
<keyword evidence="5" id="KW-0472">Membrane</keyword>
<protein>
    <recommendedName>
        <fullName evidence="7">Wall-associated receptor kinase galacturonan-binding domain-containing protein</fullName>
    </recommendedName>
</protein>
<evidence type="ECO:0000256" key="2">
    <source>
        <dbReference type="ARBA" id="ARBA00022692"/>
    </source>
</evidence>
<feature type="chain" id="PRO_5044835106" description="Wall-associated receptor kinase galacturonan-binding domain-containing protein" evidence="6">
    <location>
        <begin position="29"/>
        <end position="275"/>
    </location>
</feature>
<evidence type="ECO:0000259" key="7">
    <source>
        <dbReference type="Pfam" id="PF13947"/>
    </source>
</evidence>
<dbReference type="InterPro" id="IPR025287">
    <property type="entry name" value="WAK_GUB"/>
</dbReference>
<comment type="subcellular location">
    <subcellularLocation>
        <location evidence="1">Membrane</location>
        <topology evidence="1">Single-pass membrane protein</topology>
    </subcellularLocation>
</comment>
<feature type="domain" description="Wall-associated receptor kinase galacturonan-binding" evidence="7">
    <location>
        <begin position="35"/>
        <end position="98"/>
    </location>
</feature>
<dbReference type="PANTHER" id="PTHR33138:SF30">
    <property type="entry name" value="LEAF RUST 10 DISEASE-RESISTANCE LOCUS RECEPTOR-LIKE PROTEIN KINASE-LIKE 2.7"/>
    <property type="match status" value="1"/>
</dbReference>
<proteinExistence type="predicted"/>
<evidence type="ECO:0000256" key="5">
    <source>
        <dbReference type="ARBA" id="ARBA00023136"/>
    </source>
</evidence>
<dbReference type="Proteomes" id="UP001634007">
    <property type="component" value="Unassembled WGS sequence"/>
</dbReference>
<evidence type="ECO:0000256" key="6">
    <source>
        <dbReference type="SAM" id="SignalP"/>
    </source>
</evidence>
<comment type="caution">
    <text evidence="8">The sequence shown here is derived from an EMBL/GenBank/DDBJ whole genome shotgun (WGS) entry which is preliminary data.</text>
</comment>
<evidence type="ECO:0000313" key="8">
    <source>
        <dbReference type="EMBL" id="KAL3714288.1"/>
    </source>
</evidence>
<gene>
    <name evidence="8" type="ORF">ACJRO7_006252</name>
</gene>
<name>A0ABD3ILG1_EUCGL</name>
<dbReference type="GO" id="GO:0016020">
    <property type="term" value="C:membrane"/>
    <property type="evidence" value="ECO:0007669"/>
    <property type="project" value="UniProtKB-SubCell"/>
</dbReference>
<keyword evidence="9" id="KW-1185">Reference proteome</keyword>
<evidence type="ECO:0000313" key="9">
    <source>
        <dbReference type="Proteomes" id="UP001634007"/>
    </source>
</evidence>
<dbReference type="PANTHER" id="PTHR33138">
    <property type="entry name" value="OS01G0690200 PROTEIN"/>
    <property type="match status" value="1"/>
</dbReference>
<reference evidence="8 9" key="1">
    <citation type="submission" date="2024-11" db="EMBL/GenBank/DDBJ databases">
        <title>Chromosome-level genome assembly of Eucalyptus globulus Labill. provides insights into its genome evolution.</title>
        <authorList>
            <person name="Li X."/>
        </authorList>
    </citation>
    <scope>NUCLEOTIDE SEQUENCE [LARGE SCALE GENOMIC DNA]</scope>
    <source>
        <strain evidence="8">CL2024</strain>
        <tissue evidence="8">Fresh tender leaves</tissue>
    </source>
</reference>
<accession>A0ABD3ILG1</accession>
<dbReference type="Pfam" id="PF13947">
    <property type="entry name" value="GUB_WAK_bind"/>
    <property type="match status" value="1"/>
</dbReference>
<dbReference type="AlphaFoldDB" id="A0ABD3ILG1"/>
<keyword evidence="3 6" id="KW-0732">Signal</keyword>
<evidence type="ECO:0000256" key="4">
    <source>
        <dbReference type="ARBA" id="ARBA00022989"/>
    </source>
</evidence>
<evidence type="ECO:0000256" key="1">
    <source>
        <dbReference type="ARBA" id="ARBA00004167"/>
    </source>
</evidence>
<evidence type="ECO:0000256" key="3">
    <source>
        <dbReference type="ARBA" id="ARBA00022729"/>
    </source>
</evidence>
<dbReference type="EMBL" id="JBJKBG010000011">
    <property type="protein sequence ID" value="KAL3714288.1"/>
    <property type="molecule type" value="Genomic_DNA"/>
</dbReference>
<keyword evidence="4" id="KW-1133">Transmembrane helix</keyword>
<feature type="signal peptide" evidence="6">
    <location>
        <begin position="1"/>
        <end position="28"/>
    </location>
</feature>